<dbReference type="InParanoid" id="Q6BWJ9"/>
<dbReference type="STRING" id="284592.Q6BWJ9"/>
<evidence type="ECO:0000256" key="5">
    <source>
        <dbReference type="SAM" id="Phobius"/>
    </source>
</evidence>
<evidence type="ECO:0000256" key="4">
    <source>
        <dbReference type="ARBA" id="ARBA00023136"/>
    </source>
</evidence>
<keyword evidence="7" id="KW-1185">Reference proteome</keyword>
<sequence length="85" mass="9137">MKAVVSTGKAYFCTVLSAFGVVILSVIGFLFKSGHESMMGSINDPEDGAAVAGTVFSAVFVYLAFLVFCGLQIVIIRRQDRIQLN</sequence>
<dbReference type="Proteomes" id="UP000000599">
    <property type="component" value="Chromosome B"/>
</dbReference>
<reference evidence="6 7" key="1">
    <citation type="journal article" date="2004" name="Nature">
        <title>Genome evolution in yeasts.</title>
        <authorList>
            <consortium name="Genolevures"/>
            <person name="Dujon B."/>
            <person name="Sherman D."/>
            <person name="Fischer G."/>
            <person name="Durrens P."/>
            <person name="Casaregola S."/>
            <person name="Lafontaine I."/>
            <person name="de Montigny J."/>
            <person name="Marck C."/>
            <person name="Neuveglise C."/>
            <person name="Talla E."/>
            <person name="Goffard N."/>
            <person name="Frangeul L."/>
            <person name="Aigle M."/>
            <person name="Anthouard V."/>
            <person name="Babour A."/>
            <person name="Barbe V."/>
            <person name="Barnay S."/>
            <person name="Blanchin S."/>
            <person name="Beckerich J.M."/>
            <person name="Beyne E."/>
            <person name="Bleykasten C."/>
            <person name="Boisrame A."/>
            <person name="Boyer J."/>
            <person name="Cattolico L."/>
            <person name="Confanioleri F."/>
            <person name="de Daruvar A."/>
            <person name="Despons L."/>
            <person name="Fabre E."/>
            <person name="Fairhead C."/>
            <person name="Ferry-Dumazet H."/>
            <person name="Groppi A."/>
            <person name="Hantraye F."/>
            <person name="Hennequin C."/>
            <person name="Jauniaux N."/>
            <person name="Joyet P."/>
            <person name="Kachouri R."/>
            <person name="Kerrest A."/>
            <person name="Koszul R."/>
            <person name="Lemaire M."/>
            <person name="Lesur I."/>
            <person name="Ma L."/>
            <person name="Muller H."/>
            <person name="Nicaud J.M."/>
            <person name="Nikolski M."/>
            <person name="Oztas S."/>
            <person name="Ozier-Kalogeropoulos O."/>
            <person name="Pellenz S."/>
            <person name="Potier S."/>
            <person name="Richard G.F."/>
            <person name="Straub M.L."/>
            <person name="Suleau A."/>
            <person name="Swennene D."/>
            <person name="Tekaia F."/>
            <person name="Wesolowski-Louvel M."/>
            <person name="Westhof E."/>
            <person name="Wirth B."/>
            <person name="Zeniou-Meyer M."/>
            <person name="Zivanovic I."/>
            <person name="Bolotin-Fukuhara M."/>
            <person name="Thierry A."/>
            <person name="Bouchier C."/>
            <person name="Caudron B."/>
            <person name="Scarpelli C."/>
            <person name="Gaillardin C."/>
            <person name="Weissenbach J."/>
            <person name="Wincker P."/>
            <person name="Souciet J.L."/>
        </authorList>
    </citation>
    <scope>NUCLEOTIDE SEQUENCE [LARGE SCALE GENOMIC DNA]</scope>
    <source>
        <strain evidence="7">ATCC 36239 / CBS 767 / BCRC 21394 / JCM 1990 / NBRC 0083 / IGC 2968</strain>
    </source>
</reference>
<comment type="subcellular location">
    <subcellularLocation>
        <location evidence="1">Membrane</location>
    </subcellularLocation>
</comment>
<dbReference type="RefSeq" id="XP_457420.2">
    <property type="nucleotide sequence ID" value="XM_457420.1"/>
</dbReference>
<dbReference type="OMA" id="LNAWSCV"/>
<keyword evidence="3 5" id="KW-1133">Transmembrane helix</keyword>
<dbReference type="InterPro" id="IPR056552">
    <property type="entry name" value="Ribonucl_Kappa"/>
</dbReference>
<feature type="transmembrane region" description="Helical" evidence="5">
    <location>
        <begin position="51"/>
        <end position="76"/>
    </location>
</feature>
<gene>
    <name evidence="6" type="ordered locus">DEHA2B10736g</name>
</gene>
<dbReference type="EMBL" id="CR382134">
    <property type="protein sequence ID" value="CAG85424.2"/>
    <property type="molecule type" value="Genomic_DNA"/>
</dbReference>
<evidence type="ECO:0000256" key="3">
    <source>
        <dbReference type="ARBA" id="ARBA00022989"/>
    </source>
</evidence>
<keyword evidence="2 5" id="KW-0812">Transmembrane</keyword>
<dbReference type="AlphaFoldDB" id="Q6BWJ9"/>
<evidence type="ECO:0000256" key="2">
    <source>
        <dbReference type="ARBA" id="ARBA00022692"/>
    </source>
</evidence>
<dbReference type="GO" id="GO:0016020">
    <property type="term" value="C:membrane"/>
    <property type="evidence" value="ECO:0007669"/>
    <property type="project" value="UniProtKB-SubCell"/>
</dbReference>
<keyword evidence="4 5" id="KW-0472">Membrane</keyword>
<evidence type="ECO:0000256" key="1">
    <source>
        <dbReference type="ARBA" id="ARBA00004370"/>
    </source>
</evidence>
<dbReference type="HOGENOM" id="CLU_115063_1_0_1"/>
<proteinExistence type="predicted"/>
<dbReference type="OrthoDB" id="67317at2759"/>
<dbReference type="Pfam" id="PF23489">
    <property type="entry name" value="V-ATPase_su_f"/>
    <property type="match status" value="1"/>
</dbReference>
<organism evidence="6 7">
    <name type="scientific">Debaryomyces hansenii (strain ATCC 36239 / CBS 767 / BCRC 21394 / JCM 1990 / NBRC 0083 / IGC 2968)</name>
    <name type="common">Yeast</name>
    <name type="synonym">Torulaspora hansenii</name>
    <dbReference type="NCBI Taxonomy" id="284592"/>
    <lineage>
        <taxon>Eukaryota</taxon>
        <taxon>Fungi</taxon>
        <taxon>Dikarya</taxon>
        <taxon>Ascomycota</taxon>
        <taxon>Saccharomycotina</taxon>
        <taxon>Pichiomycetes</taxon>
        <taxon>Debaryomycetaceae</taxon>
        <taxon>Debaryomyces</taxon>
    </lineage>
</organism>
<dbReference type="FunCoup" id="Q6BWJ9">
    <property type="interactions" value="16"/>
</dbReference>
<dbReference type="KEGG" id="dha:DEHA2B10736g"/>
<accession>Q6BWJ9</accession>
<evidence type="ECO:0000313" key="7">
    <source>
        <dbReference type="Proteomes" id="UP000000599"/>
    </source>
</evidence>
<dbReference type="GeneID" id="2913347"/>
<evidence type="ECO:0000313" key="6">
    <source>
        <dbReference type="EMBL" id="CAG85424.2"/>
    </source>
</evidence>
<name>Q6BWJ9_DEBHA</name>
<feature type="transmembrane region" description="Helical" evidence="5">
    <location>
        <begin position="12"/>
        <end position="31"/>
    </location>
</feature>
<dbReference type="eggNOG" id="ENOG502S504">
    <property type="taxonomic scope" value="Eukaryota"/>
</dbReference>
<protein>
    <submittedName>
        <fullName evidence="6">DEHA2B10736p</fullName>
    </submittedName>
</protein>